<comment type="similarity">
    <text evidence="6">Belongs to the group II decarboxylase family.</text>
</comment>
<reference evidence="7" key="1">
    <citation type="submission" date="2021-02" db="EMBL/GenBank/DDBJ databases">
        <authorList>
            <person name="Nowell W R."/>
        </authorList>
    </citation>
    <scope>NUCLEOTIDE SEQUENCE</scope>
</reference>
<comment type="caution">
    <text evidence="7">The sequence shown here is derived from an EMBL/GenBank/DDBJ whole genome shotgun (WGS) entry which is preliminary data.</text>
</comment>
<dbReference type="Proteomes" id="UP000663881">
    <property type="component" value="Unassembled WGS sequence"/>
</dbReference>
<comment type="cofactor">
    <cofactor evidence="1 5 6">
        <name>pyridoxal 5'-phosphate</name>
        <dbReference type="ChEBI" id="CHEBI:597326"/>
    </cofactor>
</comment>
<feature type="modified residue" description="N6-(pyridoxal phosphate)lysine" evidence="5">
    <location>
        <position position="366"/>
    </location>
</feature>
<keyword evidence="2" id="KW-0210">Decarboxylase</keyword>
<dbReference type="AlphaFoldDB" id="A0A819H977"/>
<dbReference type="GO" id="GO:0030170">
    <property type="term" value="F:pyridoxal phosphate binding"/>
    <property type="evidence" value="ECO:0007669"/>
    <property type="project" value="InterPro"/>
</dbReference>
<keyword evidence="4 6" id="KW-0456">Lyase</keyword>
<dbReference type="InterPro" id="IPR015424">
    <property type="entry name" value="PyrdxlP-dep_Trfase"/>
</dbReference>
<dbReference type="PANTHER" id="PTHR11999:SF70">
    <property type="entry name" value="MIP05841P"/>
    <property type="match status" value="1"/>
</dbReference>
<dbReference type="InterPro" id="IPR015421">
    <property type="entry name" value="PyrdxlP-dep_Trfase_major"/>
</dbReference>
<evidence type="ECO:0000256" key="4">
    <source>
        <dbReference type="ARBA" id="ARBA00023239"/>
    </source>
</evidence>
<evidence type="ECO:0000256" key="3">
    <source>
        <dbReference type="ARBA" id="ARBA00022898"/>
    </source>
</evidence>
<protein>
    <submittedName>
        <fullName evidence="7">Uncharacterized protein</fullName>
    </submittedName>
</protein>
<evidence type="ECO:0000313" key="7">
    <source>
        <dbReference type="EMBL" id="CAF3894806.1"/>
    </source>
</evidence>
<dbReference type="Pfam" id="PF00282">
    <property type="entry name" value="Pyridoxal_deC"/>
    <property type="match status" value="1"/>
</dbReference>
<feature type="non-terminal residue" evidence="7">
    <location>
        <position position="368"/>
    </location>
</feature>
<gene>
    <name evidence="7" type="ORF">OKA104_LOCUS23857</name>
</gene>
<proteinExistence type="inferred from homology"/>
<dbReference type="EMBL" id="CAJOAY010001857">
    <property type="protein sequence ID" value="CAF3894806.1"/>
    <property type="molecule type" value="Genomic_DNA"/>
</dbReference>
<dbReference type="PANTHER" id="PTHR11999">
    <property type="entry name" value="GROUP II PYRIDOXAL-5-PHOSPHATE DECARBOXYLASE"/>
    <property type="match status" value="1"/>
</dbReference>
<evidence type="ECO:0000313" key="8">
    <source>
        <dbReference type="Proteomes" id="UP000663881"/>
    </source>
</evidence>
<sequence length="368" mass="41241">MSLNNEQCSTLTHRLCETIDEFDTLMVDLLETSISSIRVTVDENLEISFPVRFGSRNYEKFWSFTVELRHLSMFETNTTDEISLDPSNWNDLRLLGHQIMDNMIDYTRDIRLRPPWRPVPPAIKQTILNSDFPLQGQSAWEVYDELCSTFLPYNVGNIHPHFWGHVYGAGSTIGALAEFITGTVNTMSWGGQQSSIYLECKVLSWLKHLIGFPNDETSSGILVSGTSVATIVALAVARKKFHERNMIIYCSKDTHSCITRAANLLNINKENIVYVPTNEQRQMDLQALEACIDPNACGFIVGSAGTVGTGAIDDLQGLADLCARRSNDLWFHVDGAIGAVACCSKRLRPLFIGLERADSIAFDLHKWL</sequence>
<evidence type="ECO:0000256" key="6">
    <source>
        <dbReference type="RuleBase" id="RU000382"/>
    </source>
</evidence>
<evidence type="ECO:0000256" key="5">
    <source>
        <dbReference type="PIRSR" id="PIRSR602129-50"/>
    </source>
</evidence>
<dbReference type="SUPFAM" id="SSF53383">
    <property type="entry name" value="PLP-dependent transferases"/>
    <property type="match status" value="1"/>
</dbReference>
<dbReference type="Gene3D" id="3.90.1150.170">
    <property type="match status" value="1"/>
</dbReference>
<dbReference type="GO" id="GO:0016831">
    <property type="term" value="F:carboxy-lyase activity"/>
    <property type="evidence" value="ECO:0007669"/>
    <property type="project" value="UniProtKB-KW"/>
</dbReference>
<organism evidence="7 8">
    <name type="scientific">Adineta steineri</name>
    <dbReference type="NCBI Taxonomy" id="433720"/>
    <lineage>
        <taxon>Eukaryota</taxon>
        <taxon>Metazoa</taxon>
        <taxon>Spiralia</taxon>
        <taxon>Gnathifera</taxon>
        <taxon>Rotifera</taxon>
        <taxon>Eurotatoria</taxon>
        <taxon>Bdelloidea</taxon>
        <taxon>Adinetida</taxon>
        <taxon>Adinetidae</taxon>
        <taxon>Adineta</taxon>
    </lineage>
</organism>
<name>A0A819H977_9BILA</name>
<dbReference type="GO" id="GO:0019752">
    <property type="term" value="P:carboxylic acid metabolic process"/>
    <property type="evidence" value="ECO:0007669"/>
    <property type="project" value="InterPro"/>
</dbReference>
<dbReference type="InterPro" id="IPR010977">
    <property type="entry name" value="Aromatic_deC"/>
</dbReference>
<accession>A0A819H977</accession>
<dbReference type="GO" id="GO:0006520">
    <property type="term" value="P:amino acid metabolic process"/>
    <property type="evidence" value="ECO:0007669"/>
    <property type="project" value="InterPro"/>
</dbReference>
<evidence type="ECO:0000256" key="2">
    <source>
        <dbReference type="ARBA" id="ARBA00022793"/>
    </source>
</evidence>
<evidence type="ECO:0000256" key="1">
    <source>
        <dbReference type="ARBA" id="ARBA00001933"/>
    </source>
</evidence>
<dbReference type="Gene3D" id="3.40.640.10">
    <property type="entry name" value="Type I PLP-dependent aspartate aminotransferase-like (Major domain)"/>
    <property type="match status" value="1"/>
</dbReference>
<dbReference type="InterPro" id="IPR002129">
    <property type="entry name" value="PyrdxlP-dep_de-COase"/>
</dbReference>
<keyword evidence="3 5" id="KW-0663">Pyridoxal phosphate</keyword>
<dbReference type="PRINTS" id="PR00800">
    <property type="entry name" value="YHDCRBOXLASE"/>
</dbReference>